<dbReference type="InterPro" id="IPR032687">
    <property type="entry name" value="AraC-type_N"/>
</dbReference>
<dbReference type="Pfam" id="PF12625">
    <property type="entry name" value="Arabinose_bd"/>
    <property type="match status" value="1"/>
</dbReference>
<evidence type="ECO:0000313" key="6">
    <source>
        <dbReference type="Proteomes" id="UP000238823"/>
    </source>
</evidence>
<evidence type="ECO:0000313" key="5">
    <source>
        <dbReference type="EMBL" id="PRQ09340.1"/>
    </source>
</evidence>
<organism evidence="5 6">
    <name type="scientific">Enhygromyxa salina</name>
    <dbReference type="NCBI Taxonomy" id="215803"/>
    <lineage>
        <taxon>Bacteria</taxon>
        <taxon>Pseudomonadati</taxon>
        <taxon>Myxococcota</taxon>
        <taxon>Polyangia</taxon>
        <taxon>Nannocystales</taxon>
        <taxon>Nannocystaceae</taxon>
        <taxon>Enhygromyxa</taxon>
    </lineage>
</organism>
<evidence type="ECO:0000256" key="3">
    <source>
        <dbReference type="ARBA" id="ARBA00023163"/>
    </source>
</evidence>
<accession>A0A2S9YW79</accession>
<dbReference type="AlphaFoldDB" id="A0A2S9YW79"/>
<keyword evidence="3" id="KW-0804">Transcription</keyword>
<keyword evidence="2" id="KW-0238">DNA-binding</keyword>
<dbReference type="PANTHER" id="PTHR47894">
    <property type="entry name" value="HTH-TYPE TRANSCRIPTIONAL REGULATOR GADX"/>
    <property type="match status" value="1"/>
</dbReference>
<dbReference type="Pfam" id="PF12833">
    <property type="entry name" value="HTH_18"/>
    <property type="match status" value="1"/>
</dbReference>
<dbReference type="SUPFAM" id="SSF46689">
    <property type="entry name" value="Homeodomain-like"/>
    <property type="match status" value="1"/>
</dbReference>
<dbReference type="GO" id="GO:0003700">
    <property type="term" value="F:DNA-binding transcription factor activity"/>
    <property type="evidence" value="ECO:0007669"/>
    <property type="project" value="InterPro"/>
</dbReference>
<dbReference type="PANTHER" id="PTHR47894:SF4">
    <property type="entry name" value="HTH-TYPE TRANSCRIPTIONAL REGULATOR GADX"/>
    <property type="match status" value="1"/>
</dbReference>
<dbReference type="GO" id="GO:0000976">
    <property type="term" value="F:transcription cis-regulatory region binding"/>
    <property type="evidence" value="ECO:0007669"/>
    <property type="project" value="TreeGrafter"/>
</dbReference>
<comment type="caution">
    <text evidence="5">The sequence shown here is derived from an EMBL/GenBank/DDBJ whole genome shotgun (WGS) entry which is preliminary data.</text>
</comment>
<dbReference type="Proteomes" id="UP000238823">
    <property type="component" value="Unassembled WGS sequence"/>
</dbReference>
<dbReference type="SMART" id="SM00342">
    <property type="entry name" value="HTH_ARAC"/>
    <property type="match status" value="1"/>
</dbReference>
<dbReference type="GO" id="GO:0005829">
    <property type="term" value="C:cytosol"/>
    <property type="evidence" value="ECO:0007669"/>
    <property type="project" value="TreeGrafter"/>
</dbReference>
<dbReference type="PROSITE" id="PS01124">
    <property type="entry name" value="HTH_ARAC_FAMILY_2"/>
    <property type="match status" value="1"/>
</dbReference>
<dbReference type="InterPro" id="IPR018060">
    <property type="entry name" value="HTH_AraC"/>
</dbReference>
<protein>
    <submittedName>
        <fullName evidence="5">HTH-type transcriptional regulator VirS</fullName>
    </submittedName>
</protein>
<sequence length="347" mass="37715">MSAPPNPLSDGDIDTSNVRPAYEASLVFGATEAELEAALGWTRTQIETVGQSVSGASTHAHFELMYRKPRYAEFVLDAVRRHDASTLGIVGLACKTAPRVADALACHARFQHLTNRSARYSTEVTGERVVIIERRFGPASLGSVLLSDYAILVARQLLTTLSREPPPVLGARSRRACMPEAERERFEAFLGASITVGADAAALELDASFLSTPTAVADPELEAYFCGVLERVPPAPSPEARLIEDVRAAIRSRLVDGTPTLAQVARSLAIGTRTLQRRLVAHDTTFAAVLDSTRCRLAEAHLADSSLSLAEVAWLLGYVEQASFYRAFRRWHATTPEGWRRSATARS</sequence>
<feature type="domain" description="HTH araC/xylS-type" evidence="4">
    <location>
        <begin position="244"/>
        <end position="342"/>
    </location>
</feature>
<reference evidence="5 6" key="1">
    <citation type="submission" date="2018-03" db="EMBL/GenBank/DDBJ databases">
        <title>Draft Genome Sequences of the Obligatory Marine Myxobacteria Enhygromyxa salina SWB007.</title>
        <authorList>
            <person name="Poehlein A."/>
            <person name="Moghaddam J.A."/>
            <person name="Harms H."/>
            <person name="Alanjari M."/>
            <person name="Koenig G.M."/>
            <person name="Daniel R."/>
            <person name="Schaeberle T.F."/>
        </authorList>
    </citation>
    <scope>NUCLEOTIDE SEQUENCE [LARGE SCALE GENOMIC DNA]</scope>
    <source>
        <strain evidence="5 6">SWB007</strain>
    </source>
</reference>
<dbReference type="EMBL" id="PVNL01000028">
    <property type="protein sequence ID" value="PRQ09340.1"/>
    <property type="molecule type" value="Genomic_DNA"/>
</dbReference>
<proteinExistence type="predicted"/>
<evidence type="ECO:0000259" key="4">
    <source>
        <dbReference type="PROSITE" id="PS01124"/>
    </source>
</evidence>
<keyword evidence="1" id="KW-0805">Transcription regulation</keyword>
<gene>
    <name evidence="5" type="primary">virS_1</name>
    <name evidence="5" type="ORF">ENSA7_09290</name>
</gene>
<name>A0A2S9YW79_9BACT</name>
<evidence type="ECO:0000256" key="1">
    <source>
        <dbReference type="ARBA" id="ARBA00023015"/>
    </source>
</evidence>
<dbReference type="InterPro" id="IPR009057">
    <property type="entry name" value="Homeodomain-like_sf"/>
</dbReference>
<dbReference type="RefSeq" id="WP_244923713.1">
    <property type="nucleotide sequence ID" value="NZ_PVNL01000028.1"/>
</dbReference>
<evidence type="ECO:0000256" key="2">
    <source>
        <dbReference type="ARBA" id="ARBA00023125"/>
    </source>
</evidence>
<dbReference type="Gene3D" id="1.10.10.60">
    <property type="entry name" value="Homeodomain-like"/>
    <property type="match status" value="1"/>
</dbReference>